<organism evidence="1 2">
    <name type="scientific">Plutella xylostella</name>
    <name type="common">Diamondback moth</name>
    <name type="synonym">Plutella maculipennis</name>
    <dbReference type="NCBI Taxonomy" id="51655"/>
    <lineage>
        <taxon>Eukaryota</taxon>
        <taxon>Metazoa</taxon>
        <taxon>Ecdysozoa</taxon>
        <taxon>Arthropoda</taxon>
        <taxon>Hexapoda</taxon>
        <taxon>Insecta</taxon>
        <taxon>Pterygota</taxon>
        <taxon>Neoptera</taxon>
        <taxon>Endopterygota</taxon>
        <taxon>Lepidoptera</taxon>
        <taxon>Glossata</taxon>
        <taxon>Ditrysia</taxon>
        <taxon>Yponomeutoidea</taxon>
        <taxon>Plutellidae</taxon>
        <taxon>Plutella</taxon>
    </lineage>
</organism>
<reference evidence="1 2" key="1">
    <citation type="submission" date="2021-06" db="EMBL/GenBank/DDBJ databases">
        <title>A haploid diamondback moth (Plutella xylostella L.) genome assembly resolves 31 chromosomes and identifies a diamide resistance mutation.</title>
        <authorList>
            <person name="Ward C.M."/>
            <person name="Perry K.D."/>
            <person name="Baker G."/>
            <person name="Powis K."/>
            <person name="Heckel D.G."/>
            <person name="Baxter S.W."/>
        </authorList>
    </citation>
    <scope>NUCLEOTIDE SEQUENCE [LARGE SCALE GENOMIC DNA]</scope>
    <source>
        <strain evidence="1 2">LV</strain>
        <tissue evidence="1">Single pupa</tissue>
    </source>
</reference>
<name>A0ABQ7QQ15_PLUXY</name>
<accession>A0ABQ7QQ15</accession>
<comment type="caution">
    <text evidence="1">The sequence shown here is derived from an EMBL/GenBank/DDBJ whole genome shotgun (WGS) entry which is preliminary data.</text>
</comment>
<dbReference type="Proteomes" id="UP000823941">
    <property type="component" value="Chromosome 10"/>
</dbReference>
<sequence>MSTLTFQVCPPLSLERMFHLGEHRGCVCVHGMAPTHAHQMQFTPTQRRLPNTTSY</sequence>
<evidence type="ECO:0000313" key="1">
    <source>
        <dbReference type="EMBL" id="KAG7307145.1"/>
    </source>
</evidence>
<evidence type="ECO:0000313" key="2">
    <source>
        <dbReference type="Proteomes" id="UP000823941"/>
    </source>
</evidence>
<protein>
    <submittedName>
        <fullName evidence="1">Uncharacterized protein</fullName>
    </submittedName>
</protein>
<proteinExistence type="predicted"/>
<dbReference type="EMBL" id="JAHIBW010000010">
    <property type="protein sequence ID" value="KAG7307145.1"/>
    <property type="molecule type" value="Genomic_DNA"/>
</dbReference>
<gene>
    <name evidence="1" type="ORF">JYU34_007290</name>
</gene>
<keyword evidence="2" id="KW-1185">Reference proteome</keyword>